<sequence>MSILPVTYAHLRLFFDGMLLMMAVYAALSYWQQKKAVYAYYAVYIICVTITFRYDDLEYEHPDYQVGASYMVTLTESIAFALYIRFAMALMDFRQNDPASDRLLRAMLLLLGCHMIIEALLYLMNGSPMLRSGIYIATRLVLASAALWVVPRILRLRQPVMIYFVVGSFFFTAGCLIALWGNYVPALFTKQPHSAFTFPISFMQLGVVLEVLCFTLGLSLRNWQTERERVAVQAELIAQLQENERKQQQLQRIRADIARDLHDDIGGDLSGISMLSQAADRQLVSQPDEARATLRLIGESARQVLSTMRQIVWSLAASPTNSEDFVYRLRETAYALFDRQPVELLLDLPTAHACTELAPEVHRAVYLIYKEMLHNTARHASARHVSVSLTCLDEYLRLTVSDDGVGFNPKEVPEGSNGLASLRQRTADLGGSLSIRSFPGEGTTLTLSCPIKLKAYQEQSVVGVN</sequence>
<accession>A0A939G236</accession>
<name>A0A939G236_9BACT</name>
<feature type="transmembrane region" description="Helical" evidence="4">
    <location>
        <begin position="12"/>
        <end position="31"/>
    </location>
</feature>
<evidence type="ECO:0000256" key="2">
    <source>
        <dbReference type="ARBA" id="ARBA00022777"/>
    </source>
</evidence>
<feature type="transmembrane region" description="Helical" evidence="4">
    <location>
        <begin position="38"/>
        <end position="54"/>
    </location>
</feature>
<dbReference type="Pfam" id="PF07730">
    <property type="entry name" value="HisKA_3"/>
    <property type="match status" value="1"/>
</dbReference>
<dbReference type="PROSITE" id="PS50109">
    <property type="entry name" value="HIS_KIN"/>
    <property type="match status" value="1"/>
</dbReference>
<dbReference type="GO" id="GO:0046983">
    <property type="term" value="F:protein dimerization activity"/>
    <property type="evidence" value="ECO:0007669"/>
    <property type="project" value="InterPro"/>
</dbReference>
<feature type="transmembrane region" description="Helical" evidence="4">
    <location>
        <begin position="130"/>
        <end position="150"/>
    </location>
</feature>
<reference evidence="6 7" key="1">
    <citation type="submission" date="2021-03" db="EMBL/GenBank/DDBJ databases">
        <title>Fibrella sp. HMF5036 genome sequencing and assembly.</title>
        <authorList>
            <person name="Kang H."/>
            <person name="Kim H."/>
            <person name="Bae S."/>
            <person name="Joh K."/>
        </authorList>
    </citation>
    <scope>NUCLEOTIDE SEQUENCE [LARGE SCALE GENOMIC DNA]</scope>
    <source>
        <strain evidence="6 7">HMF5036</strain>
    </source>
</reference>
<dbReference type="Proteomes" id="UP000664795">
    <property type="component" value="Unassembled WGS sequence"/>
</dbReference>
<evidence type="ECO:0000259" key="5">
    <source>
        <dbReference type="PROSITE" id="PS50109"/>
    </source>
</evidence>
<dbReference type="GO" id="GO:0000155">
    <property type="term" value="F:phosphorelay sensor kinase activity"/>
    <property type="evidence" value="ECO:0007669"/>
    <property type="project" value="InterPro"/>
</dbReference>
<dbReference type="InterPro" id="IPR003594">
    <property type="entry name" value="HATPase_dom"/>
</dbReference>
<organism evidence="6 7">
    <name type="scientific">Fibrella aquatilis</name>
    <dbReference type="NCBI Taxonomy" id="2817059"/>
    <lineage>
        <taxon>Bacteria</taxon>
        <taxon>Pseudomonadati</taxon>
        <taxon>Bacteroidota</taxon>
        <taxon>Cytophagia</taxon>
        <taxon>Cytophagales</taxon>
        <taxon>Spirosomataceae</taxon>
        <taxon>Fibrella</taxon>
    </lineage>
</organism>
<dbReference type="Pfam" id="PF07695">
    <property type="entry name" value="7TMR-DISM_7TM"/>
    <property type="match status" value="1"/>
</dbReference>
<dbReference type="PANTHER" id="PTHR24421:SF61">
    <property type="entry name" value="OXYGEN SENSOR HISTIDINE KINASE NREB"/>
    <property type="match status" value="1"/>
</dbReference>
<dbReference type="InterPro" id="IPR005467">
    <property type="entry name" value="His_kinase_dom"/>
</dbReference>
<comment type="caution">
    <text evidence="6">The sequence shown here is derived from an EMBL/GenBank/DDBJ whole genome shotgun (WGS) entry which is preliminary data.</text>
</comment>
<feature type="domain" description="Histidine kinase" evidence="5">
    <location>
        <begin position="260"/>
        <end position="453"/>
    </location>
</feature>
<evidence type="ECO:0000256" key="4">
    <source>
        <dbReference type="SAM" id="Phobius"/>
    </source>
</evidence>
<dbReference type="Pfam" id="PF02518">
    <property type="entry name" value="HATPase_c"/>
    <property type="match status" value="1"/>
</dbReference>
<feature type="transmembrane region" description="Helical" evidence="4">
    <location>
        <begin position="200"/>
        <end position="220"/>
    </location>
</feature>
<gene>
    <name evidence="6" type="ORF">J2I48_02005</name>
</gene>
<keyword evidence="7" id="KW-1185">Reference proteome</keyword>
<dbReference type="CDD" id="cd16917">
    <property type="entry name" value="HATPase_UhpB-NarQ-NarX-like"/>
    <property type="match status" value="1"/>
</dbReference>
<feature type="transmembrane region" description="Helical" evidence="4">
    <location>
        <begin position="103"/>
        <end position="124"/>
    </location>
</feature>
<feature type="transmembrane region" description="Helical" evidence="4">
    <location>
        <begin position="66"/>
        <end position="91"/>
    </location>
</feature>
<dbReference type="Gene3D" id="3.30.565.10">
    <property type="entry name" value="Histidine kinase-like ATPase, C-terminal domain"/>
    <property type="match status" value="1"/>
</dbReference>
<dbReference type="InterPro" id="IPR036890">
    <property type="entry name" value="HATPase_C_sf"/>
</dbReference>
<dbReference type="PANTHER" id="PTHR24421">
    <property type="entry name" value="NITRATE/NITRITE SENSOR PROTEIN NARX-RELATED"/>
    <property type="match status" value="1"/>
</dbReference>
<evidence type="ECO:0000313" key="6">
    <source>
        <dbReference type="EMBL" id="MBO0929743.1"/>
    </source>
</evidence>
<protein>
    <submittedName>
        <fullName evidence="6">Sensor histidine kinase</fullName>
    </submittedName>
</protein>
<dbReference type="Gene3D" id="1.20.5.1930">
    <property type="match status" value="1"/>
</dbReference>
<evidence type="ECO:0000256" key="1">
    <source>
        <dbReference type="ARBA" id="ARBA00022679"/>
    </source>
</evidence>
<dbReference type="InterPro" id="IPR050482">
    <property type="entry name" value="Sensor_HK_TwoCompSys"/>
</dbReference>
<keyword evidence="4" id="KW-0812">Transmembrane</keyword>
<keyword evidence="4" id="KW-0472">Membrane</keyword>
<keyword evidence="2 6" id="KW-0418">Kinase</keyword>
<evidence type="ECO:0000313" key="7">
    <source>
        <dbReference type="Proteomes" id="UP000664795"/>
    </source>
</evidence>
<evidence type="ECO:0000256" key="3">
    <source>
        <dbReference type="ARBA" id="ARBA00023012"/>
    </source>
</evidence>
<dbReference type="SUPFAM" id="SSF55874">
    <property type="entry name" value="ATPase domain of HSP90 chaperone/DNA topoisomerase II/histidine kinase"/>
    <property type="match status" value="1"/>
</dbReference>
<dbReference type="RefSeq" id="WP_207333693.1">
    <property type="nucleotide sequence ID" value="NZ_JAFMYU010000001.1"/>
</dbReference>
<keyword evidence="4" id="KW-1133">Transmembrane helix</keyword>
<keyword evidence="3" id="KW-0902">Two-component regulatory system</keyword>
<dbReference type="AlphaFoldDB" id="A0A939G236"/>
<feature type="transmembrane region" description="Helical" evidence="4">
    <location>
        <begin position="162"/>
        <end position="180"/>
    </location>
</feature>
<dbReference type="EMBL" id="JAFMYU010000001">
    <property type="protein sequence ID" value="MBO0929743.1"/>
    <property type="molecule type" value="Genomic_DNA"/>
</dbReference>
<dbReference type="InterPro" id="IPR011623">
    <property type="entry name" value="7TMR_DISM_rcpt_extracell_dom1"/>
</dbReference>
<keyword evidence="1" id="KW-0808">Transferase</keyword>
<dbReference type="InterPro" id="IPR011712">
    <property type="entry name" value="Sig_transdc_His_kin_sub3_dim/P"/>
</dbReference>
<proteinExistence type="predicted"/>
<dbReference type="GO" id="GO:0016020">
    <property type="term" value="C:membrane"/>
    <property type="evidence" value="ECO:0007669"/>
    <property type="project" value="InterPro"/>
</dbReference>